<dbReference type="EMBL" id="JACHOA010000003">
    <property type="protein sequence ID" value="MBB4613449.1"/>
    <property type="molecule type" value="Genomic_DNA"/>
</dbReference>
<dbReference type="Pfam" id="PF01663">
    <property type="entry name" value="Phosphodiest"/>
    <property type="match status" value="1"/>
</dbReference>
<dbReference type="Gene3D" id="3.40.720.10">
    <property type="entry name" value="Alkaline Phosphatase, subunit A"/>
    <property type="match status" value="1"/>
</dbReference>
<name>A0A7W7AAJ9_9SPHN</name>
<dbReference type="InterPro" id="IPR017850">
    <property type="entry name" value="Alkaline_phosphatase_core_sf"/>
</dbReference>
<dbReference type="AlphaFoldDB" id="A0A7W7AAJ9"/>
<dbReference type="PANTHER" id="PTHR10151">
    <property type="entry name" value="ECTONUCLEOTIDE PYROPHOSPHATASE/PHOSPHODIESTERASE"/>
    <property type="match status" value="1"/>
</dbReference>
<dbReference type="GO" id="GO:0016787">
    <property type="term" value="F:hydrolase activity"/>
    <property type="evidence" value="ECO:0007669"/>
    <property type="project" value="UniProtKB-ARBA"/>
</dbReference>
<evidence type="ECO:0000313" key="1">
    <source>
        <dbReference type="EMBL" id="MBB4613449.1"/>
    </source>
</evidence>
<keyword evidence="2" id="KW-1185">Reference proteome</keyword>
<accession>A0A7W7AAJ9</accession>
<dbReference type="PANTHER" id="PTHR10151:SF120">
    <property type="entry name" value="BIS(5'-ADENOSYL)-TRIPHOSPHATASE"/>
    <property type="match status" value="1"/>
</dbReference>
<comment type="caution">
    <text evidence="1">The sequence shown here is derived from an EMBL/GenBank/DDBJ whole genome shotgun (WGS) entry which is preliminary data.</text>
</comment>
<sequence>MMRGLSTAKALIAGVVLLGSTAPVVAKAEPVLLISIDGLRPGDVLEAEKRGLKIPNLRRFLAEGTYATGVMGNLPTVTYPSHTTLITGVAPARHGIVSNTTFDPKQINYGGWYWFAEDIKAPTLWDAAHAAGLSTANVHWPVSVGVKSLTYNLPQIWRSGHADDRKLVRALSTDGLYDALEHDCGAYADGIDEGIAGDETRAKFAVRLIETKKPDFVTVYLAALDHEEHLFGPGSAQANAVLERLDAAVGQLVAAELAARPDATVAVVSDHGFVGTDTEVNLFRPFIDAGLIKLGPDGKVASWDAMPWPSGGSIAVVLARPQDPALTGMVAALLDKLAADPKAMIARVATRAEIEKMGGNPEASFYVDLKPGALAGNFAADAPLTKPSRYKGMHGYFPAMPEMRSTFLIMGKGVAKARNLGEIDMRAIAPTLAARLGVAMPDAQVAPVAVASK</sequence>
<dbReference type="Proteomes" id="UP000538566">
    <property type="component" value="Unassembled WGS sequence"/>
</dbReference>
<gene>
    <name evidence="1" type="ORF">GGR37_001724</name>
</gene>
<dbReference type="SUPFAM" id="SSF53649">
    <property type="entry name" value="Alkaline phosphatase-like"/>
    <property type="match status" value="1"/>
</dbReference>
<organism evidence="1 2">
    <name type="scientific">Novosphingobium taihuense</name>
    <dbReference type="NCBI Taxonomy" id="260085"/>
    <lineage>
        <taxon>Bacteria</taxon>
        <taxon>Pseudomonadati</taxon>
        <taxon>Pseudomonadota</taxon>
        <taxon>Alphaproteobacteria</taxon>
        <taxon>Sphingomonadales</taxon>
        <taxon>Sphingomonadaceae</taxon>
        <taxon>Novosphingobium</taxon>
    </lineage>
</organism>
<protein>
    <submittedName>
        <fullName evidence="1">Putative AlkP superfamily pyrophosphatase or phosphodiesterase</fullName>
    </submittedName>
</protein>
<dbReference type="CDD" id="cd16018">
    <property type="entry name" value="Enpp"/>
    <property type="match status" value="1"/>
</dbReference>
<reference evidence="1 2" key="1">
    <citation type="submission" date="2020-08" db="EMBL/GenBank/DDBJ databases">
        <title>Genomic Encyclopedia of Type Strains, Phase IV (KMG-IV): sequencing the most valuable type-strain genomes for metagenomic binning, comparative biology and taxonomic classification.</title>
        <authorList>
            <person name="Goeker M."/>
        </authorList>
    </citation>
    <scope>NUCLEOTIDE SEQUENCE [LARGE SCALE GENOMIC DNA]</scope>
    <source>
        <strain evidence="1 2">DSM 17507</strain>
    </source>
</reference>
<evidence type="ECO:0000313" key="2">
    <source>
        <dbReference type="Proteomes" id="UP000538566"/>
    </source>
</evidence>
<dbReference type="InterPro" id="IPR002591">
    <property type="entry name" value="Phosphodiest/P_Trfase"/>
</dbReference>
<proteinExistence type="predicted"/>